<dbReference type="AlphaFoldDB" id="A0A382V4S1"/>
<dbReference type="Gene3D" id="3.50.50.60">
    <property type="entry name" value="FAD/NAD(P)-binding domain"/>
    <property type="match status" value="1"/>
</dbReference>
<accession>A0A382V4S1</accession>
<feature type="non-terminal residue" evidence="2">
    <location>
        <position position="1"/>
    </location>
</feature>
<protein>
    <recommendedName>
        <fullName evidence="1">RsdA/BaiN/AoA(So)-like Rossmann fold-like domain-containing protein</fullName>
    </recommendedName>
</protein>
<dbReference type="InterPro" id="IPR036188">
    <property type="entry name" value="FAD/NAD-bd_sf"/>
</dbReference>
<organism evidence="2">
    <name type="scientific">marine metagenome</name>
    <dbReference type="NCBI Taxonomy" id="408172"/>
    <lineage>
        <taxon>unclassified sequences</taxon>
        <taxon>metagenomes</taxon>
        <taxon>ecological metagenomes</taxon>
    </lineage>
</organism>
<dbReference type="SUPFAM" id="SSF51905">
    <property type="entry name" value="FAD/NAD(P)-binding domain"/>
    <property type="match status" value="1"/>
</dbReference>
<gene>
    <name evidence="2" type="ORF">METZ01_LOCUS394353</name>
</gene>
<dbReference type="InterPro" id="IPR057661">
    <property type="entry name" value="RsdA/BaiN/AoA(So)_Rossmann"/>
</dbReference>
<name>A0A382V4S1_9ZZZZ</name>
<dbReference type="SUPFAM" id="SSF160996">
    <property type="entry name" value="HI0933 insert domain-like"/>
    <property type="match status" value="1"/>
</dbReference>
<evidence type="ECO:0000313" key="2">
    <source>
        <dbReference type="EMBL" id="SVD41499.1"/>
    </source>
</evidence>
<dbReference type="EMBL" id="UINC01149189">
    <property type="protein sequence ID" value="SVD41499.1"/>
    <property type="molecule type" value="Genomic_DNA"/>
</dbReference>
<dbReference type="PANTHER" id="PTHR42887">
    <property type="entry name" value="OS12G0638800 PROTEIN"/>
    <property type="match status" value="1"/>
</dbReference>
<evidence type="ECO:0000259" key="1">
    <source>
        <dbReference type="Pfam" id="PF03486"/>
    </source>
</evidence>
<feature type="domain" description="RsdA/BaiN/AoA(So)-like Rossmann fold-like" evidence="1">
    <location>
        <begin position="18"/>
        <end position="105"/>
    </location>
</feature>
<sequence>KRLWIFLLSKIGIDKEKKWAELMADEREKMINTLLRDKYIISGKGPFGEEFVTSGGVKINEVNFKSMESLICPGLFFSGEVLDVDGITGGFNFQHCWTSGWIAGMAVSKLNH</sequence>
<reference evidence="2" key="1">
    <citation type="submission" date="2018-05" db="EMBL/GenBank/DDBJ databases">
        <authorList>
            <person name="Lanie J.A."/>
            <person name="Ng W.-L."/>
            <person name="Kazmierczak K.M."/>
            <person name="Andrzejewski T.M."/>
            <person name="Davidsen T.M."/>
            <person name="Wayne K.J."/>
            <person name="Tettelin H."/>
            <person name="Glass J.I."/>
            <person name="Rusch D."/>
            <person name="Podicherti R."/>
            <person name="Tsui H.-C.T."/>
            <person name="Winkler M.E."/>
        </authorList>
    </citation>
    <scope>NUCLEOTIDE SEQUENCE</scope>
</reference>
<dbReference type="Pfam" id="PF03486">
    <property type="entry name" value="HI0933_like"/>
    <property type="match status" value="1"/>
</dbReference>
<proteinExistence type="predicted"/>
<dbReference type="InterPro" id="IPR004792">
    <property type="entry name" value="BaiN-like"/>
</dbReference>
<dbReference type="PANTHER" id="PTHR42887:SF2">
    <property type="entry name" value="OS12G0638800 PROTEIN"/>
    <property type="match status" value="1"/>
</dbReference>